<name>A0ABR9ZLD0_9CORY</name>
<comment type="subcellular location">
    <subcellularLocation>
        <location evidence="1">Cell membrane</location>
        <topology evidence="1">Multi-pass membrane protein</topology>
    </subcellularLocation>
</comment>
<evidence type="ECO:0000256" key="6">
    <source>
        <dbReference type="ARBA" id="ARBA00022989"/>
    </source>
</evidence>
<keyword evidence="10" id="KW-1185">Reference proteome</keyword>
<evidence type="ECO:0000256" key="8">
    <source>
        <dbReference type="SAM" id="Phobius"/>
    </source>
</evidence>
<dbReference type="PANTHER" id="PTHR30472">
    <property type="entry name" value="FERRIC ENTEROBACTIN TRANSPORT SYSTEM PERMEASE PROTEIN"/>
    <property type="match status" value="1"/>
</dbReference>
<feature type="transmembrane region" description="Helical" evidence="8">
    <location>
        <begin position="28"/>
        <end position="48"/>
    </location>
</feature>
<evidence type="ECO:0000256" key="7">
    <source>
        <dbReference type="ARBA" id="ARBA00023136"/>
    </source>
</evidence>
<dbReference type="Gene3D" id="1.10.3470.10">
    <property type="entry name" value="ABC transporter involved in vitamin B12 uptake, BtuC"/>
    <property type="match status" value="1"/>
</dbReference>
<keyword evidence="4" id="KW-1003">Cell membrane</keyword>
<evidence type="ECO:0000256" key="3">
    <source>
        <dbReference type="ARBA" id="ARBA00022448"/>
    </source>
</evidence>
<keyword evidence="5 8" id="KW-0812">Transmembrane</keyword>
<dbReference type="Pfam" id="PF01032">
    <property type="entry name" value="FecCD"/>
    <property type="match status" value="1"/>
</dbReference>
<feature type="transmembrane region" description="Helical" evidence="8">
    <location>
        <begin position="207"/>
        <end position="227"/>
    </location>
</feature>
<reference evidence="9 10" key="1">
    <citation type="submission" date="2020-10" db="EMBL/GenBank/DDBJ databases">
        <title>Novel species in genus Corynebacterium.</title>
        <authorList>
            <person name="Zhang G."/>
        </authorList>
    </citation>
    <scope>NUCLEOTIDE SEQUENCE [LARGE SCALE GENOMIC DNA]</scope>
    <source>
        <strain evidence="9 10">DSM 45110</strain>
    </source>
</reference>
<sequence>MTSHKAMQSRHVVLRLGPFTLRVERRSLLVGAILTAIMATAAVFIMTLGDYLLSPADVVRAVIGTHSNPLAIYFVQELRAPRVVLAILVGAALGMSGCIFQQLTANPLGSPDITGFTTGAAAGALLQIIVFNGGPAAIALAAIIGGFATGALVYGLSAGAGMSGTRFVLVGIGIAAVLQGINQLLIVKASLSAAQTAQQWLVGSFNATTWGETTTFAIAIAVLSPLALVLARSLSIMMTGAEMAVGLGVPVGRRRLQLIAMGVILVAISVAAAGPIAFVALAAPQLARTLSRTSGVGLGLAALMGATLVLLSDAIAQRLFAPTQLPVGVVTGAVGGVYLVWLLAMEWRRKR</sequence>
<keyword evidence="3" id="KW-0813">Transport</keyword>
<evidence type="ECO:0000313" key="9">
    <source>
        <dbReference type="EMBL" id="MBF4554197.1"/>
    </source>
</evidence>
<accession>A0ABR9ZLD0</accession>
<dbReference type="InterPro" id="IPR037294">
    <property type="entry name" value="ABC_BtuC-like"/>
</dbReference>
<dbReference type="Proteomes" id="UP000635902">
    <property type="component" value="Unassembled WGS sequence"/>
</dbReference>
<dbReference type="CDD" id="cd06550">
    <property type="entry name" value="TM_ABC_iron-siderophores_like"/>
    <property type="match status" value="1"/>
</dbReference>
<comment type="similarity">
    <text evidence="2">Belongs to the binding-protein-dependent transport system permease family. FecCD subfamily.</text>
</comment>
<gene>
    <name evidence="9" type="ORF">IRY30_08970</name>
</gene>
<protein>
    <submittedName>
        <fullName evidence="9">Iron chelate uptake ABC transporter family permease subunit</fullName>
    </submittedName>
</protein>
<feature type="transmembrane region" description="Helical" evidence="8">
    <location>
        <begin position="167"/>
        <end position="187"/>
    </location>
</feature>
<organism evidence="9 10">
    <name type="scientific">Corynebacterium suicordis DSM 45110</name>
    <dbReference type="NCBI Taxonomy" id="1121369"/>
    <lineage>
        <taxon>Bacteria</taxon>
        <taxon>Bacillati</taxon>
        <taxon>Actinomycetota</taxon>
        <taxon>Actinomycetes</taxon>
        <taxon>Mycobacteriales</taxon>
        <taxon>Corynebacteriaceae</taxon>
        <taxon>Corynebacterium</taxon>
    </lineage>
</organism>
<evidence type="ECO:0000256" key="4">
    <source>
        <dbReference type="ARBA" id="ARBA00022475"/>
    </source>
</evidence>
<evidence type="ECO:0000256" key="5">
    <source>
        <dbReference type="ARBA" id="ARBA00022692"/>
    </source>
</evidence>
<evidence type="ECO:0000256" key="2">
    <source>
        <dbReference type="ARBA" id="ARBA00007935"/>
    </source>
</evidence>
<feature type="transmembrane region" description="Helical" evidence="8">
    <location>
        <begin position="113"/>
        <end position="130"/>
    </location>
</feature>
<feature type="transmembrane region" description="Helical" evidence="8">
    <location>
        <begin position="295"/>
        <end position="315"/>
    </location>
</feature>
<feature type="transmembrane region" description="Helical" evidence="8">
    <location>
        <begin position="83"/>
        <end position="101"/>
    </location>
</feature>
<keyword evidence="7 8" id="KW-0472">Membrane</keyword>
<dbReference type="InterPro" id="IPR000522">
    <property type="entry name" value="ABC_transptr_permease_BtuC"/>
</dbReference>
<proteinExistence type="inferred from homology"/>
<dbReference type="PANTHER" id="PTHR30472:SF24">
    <property type="entry name" value="FERRIC ENTEROBACTIN TRANSPORT SYSTEM PERMEASE PROTEIN FEPG"/>
    <property type="match status" value="1"/>
</dbReference>
<feature type="transmembrane region" description="Helical" evidence="8">
    <location>
        <begin position="136"/>
        <end position="155"/>
    </location>
</feature>
<evidence type="ECO:0000256" key="1">
    <source>
        <dbReference type="ARBA" id="ARBA00004651"/>
    </source>
</evidence>
<dbReference type="EMBL" id="JADKMY010000003">
    <property type="protein sequence ID" value="MBF4554197.1"/>
    <property type="molecule type" value="Genomic_DNA"/>
</dbReference>
<comment type="caution">
    <text evidence="9">The sequence shown here is derived from an EMBL/GenBank/DDBJ whole genome shotgun (WGS) entry which is preliminary data.</text>
</comment>
<evidence type="ECO:0000313" key="10">
    <source>
        <dbReference type="Proteomes" id="UP000635902"/>
    </source>
</evidence>
<keyword evidence="6 8" id="KW-1133">Transmembrane helix</keyword>
<feature type="transmembrane region" description="Helical" evidence="8">
    <location>
        <begin position="258"/>
        <end position="283"/>
    </location>
</feature>
<dbReference type="RefSeq" id="WP_194557088.1">
    <property type="nucleotide sequence ID" value="NZ_JADKMY010000003.1"/>
</dbReference>
<feature type="transmembrane region" description="Helical" evidence="8">
    <location>
        <begin position="327"/>
        <end position="345"/>
    </location>
</feature>
<dbReference type="SUPFAM" id="SSF81345">
    <property type="entry name" value="ABC transporter involved in vitamin B12 uptake, BtuC"/>
    <property type="match status" value="1"/>
</dbReference>